<feature type="domain" description="Bacterial type II secretion system protein E" evidence="5">
    <location>
        <begin position="197"/>
        <end position="582"/>
    </location>
</feature>
<dbReference type="Gene3D" id="3.30.300.160">
    <property type="entry name" value="Type II secretion system, protein E, N-terminal domain"/>
    <property type="match status" value="1"/>
</dbReference>
<dbReference type="SUPFAM" id="SSF52540">
    <property type="entry name" value="P-loop containing nucleoside triphosphate hydrolases"/>
    <property type="match status" value="1"/>
</dbReference>
<feature type="region of interest" description="Disordered" evidence="4">
    <location>
        <begin position="587"/>
        <end position="608"/>
    </location>
</feature>
<evidence type="ECO:0000256" key="1">
    <source>
        <dbReference type="ARBA" id="ARBA00006611"/>
    </source>
</evidence>
<evidence type="ECO:0000313" key="8">
    <source>
        <dbReference type="Proteomes" id="UP000231019"/>
    </source>
</evidence>
<evidence type="ECO:0000259" key="5">
    <source>
        <dbReference type="Pfam" id="PF00437"/>
    </source>
</evidence>
<evidence type="ECO:0000256" key="3">
    <source>
        <dbReference type="ARBA" id="ARBA00022840"/>
    </source>
</evidence>
<feature type="domain" description="Type II secretion system protein GspE N-terminal" evidence="6">
    <location>
        <begin position="60"/>
        <end position="145"/>
    </location>
</feature>
<keyword evidence="3" id="KW-0067">ATP-binding</keyword>
<evidence type="ECO:0000313" key="7">
    <source>
        <dbReference type="EMBL" id="PIW18997.1"/>
    </source>
</evidence>
<protein>
    <submittedName>
        <fullName evidence="7">General secretion pathway protein GspE</fullName>
    </submittedName>
</protein>
<dbReference type="InterPro" id="IPR007831">
    <property type="entry name" value="T2SS_GspE_N"/>
</dbReference>
<dbReference type="InterPro" id="IPR001482">
    <property type="entry name" value="T2SS/T4SS_dom"/>
</dbReference>
<keyword evidence="2" id="KW-0547">Nucleotide-binding</keyword>
<dbReference type="Gene3D" id="3.40.50.300">
    <property type="entry name" value="P-loop containing nucleotide triphosphate hydrolases"/>
    <property type="match status" value="1"/>
</dbReference>
<name>A0A2M7GAP8_9BACT</name>
<dbReference type="InterPro" id="IPR037257">
    <property type="entry name" value="T2SS_E_N_sf"/>
</dbReference>
<sequence length="727" mass="80348">MALVRKRLGEILLEAGMISEDQLEEALVQQKNTSKSLGQILIEQNYVTESNIKDALELQFGISYVNVKTIKLTSDLLTMIPENLIRQRQIIPINFVNNNLTIAMVNPQDLPAIDDVRMSVSKKIGKSISVRAVVITEDDFYAFLNDQLDAAKPAATTEVKKGPVGIALDKDHDTDEIVGEMEVSEVDDDEEFDESDADAAPIVRLANAILANALKKKASDIHIEPQEHELRLRYRIDGVLHSEPHLPKRIANALASRFKIITNLNIAEKRLPQDGRLRRRIGGRNIDFRVSTLPSKHGEKIVMRILDNSNTSLGLEKLMIYPELLKAIREFVQRPYGIIFVTGPTGSGKTTSLYSILAERNTPDVNISTAEDPIEYDLAGITQSQAQPEIGLTFARILKAFLRQDPDIMLIGETRDKELAHIAIESALTGHLVFTSLHTNDAPGAITRLQEMGIDGFLISSSTICVLAQRLVRRMCPECRVLYEPDEALLYYVGYPFWKPGEKIQVYKHNEEGCEKCSGGYKGRMGVYELMAINDDLREAINKDAVKSIIRQAAKRSGMVPLKEYSLMLVRDGFTDFDEVLRVTMTDEGSEDGDIEMGFFPPPEVPEPRELIRLIPPRKPDYRAQAKQQAAASKQASSPSPSGSSLETSSPQHSAPAVSDGSGSEAIAIAPPSDKKKGPPQPKIRGALPAAGQSTASASDRCPSCLATVEEEWDTCPYCFTTLKQKA</sequence>
<dbReference type="PANTHER" id="PTHR30258">
    <property type="entry name" value="TYPE II SECRETION SYSTEM PROTEIN GSPE-RELATED"/>
    <property type="match status" value="1"/>
</dbReference>
<reference evidence="7 8" key="1">
    <citation type="submission" date="2017-09" db="EMBL/GenBank/DDBJ databases">
        <title>Depth-based differentiation of microbial function through sediment-hosted aquifers and enrichment of novel symbionts in the deep terrestrial subsurface.</title>
        <authorList>
            <person name="Probst A.J."/>
            <person name="Ladd B."/>
            <person name="Jarett J.K."/>
            <person name="Geller-Mcgrath D.E."/>
            <person name="Sieber C.M."/>
            <person name="Emerson J.B."/>
            <person name="Anantharaman K."/>
            <person name="Thomas B.C."/>
            <person name="Malmstrom R."/>
            <person name="Stieglmeier M."/>
            <person name="Klingl A."/>
            <person name="Woyke T."/>
            <person name="Ryan C.M."/>
            <person name="Banfield J.F."/>
        </authorList>
    </citation>
    <scope>NUCLEOTIDE SEQUENCE [LARGE SCALE GENOMIC DNA]</scope>
    <source>
        <strain evidence="7">CG17_big_fil_post_rev_8_21_14_2_50_48_46</strain>
    </source>
</reference>
<dbReference type="GO" id="GO:0016887">
    <property type="term" value="F:ATP hydrolysis activity"/>
    <property type="evidence" value="ECO:0007669"/>
    <property type="project" value="TreeGrafter"/>
</dbReference>
<dbReference type="Pfam" id="PF00437">
    <property type="entry name" value="T2SSE"/>
    <property type="match status" value="1"/>
</dbReference>
<organism evidence="7 8">
    <name type="scientific">bacterium (Candidatus Blackallbacteria) CG17_big_fil_post_rev_8_21_14_2_50_48_46</name>
    <dbReference type="NCBI Taxonomy" id="2014261"/>
    <lineage>
        <taxon>Bacteria</taxon>
        <taxon>Candidatus Blackallbacteria</taxon>
    </lineage>
</organism>
<comment type="caution">
    <text evidence="7">The sequence shown here is derived from an EMBL/GenBank/DDBJ whole genome shotgun (WGS) entry which is preliminary data.</text>
</comment>
<dbReference type="InterPro" id="IPR027417">
    <property type="entry name" value="P-loop_NTPase"/>
</dbReference>
<dbReference type="EMBL" id="PFFQ01000006">
    <property type="protein sequence ID" value="PIW18997.1"/>
    <property type="molecule type" value="Genomic_DNA"/>
</dbReference>
<dbReference type="AlphaFoldDB" id="A0A2M7GAP8"/>
<proteinExistence type="inferred from homology"/>
<dbReference type="CDD" id="cd01129">
    <property type="entry name" value="PulE-GspE-like"/>
    <property type="match status" value="1"/>
</dbReference>
<dbReference type="GO" id="GO:0005886">
    <property type="term" value="C:plasma membrane"/>
    <property type="evidence" value="ECO:0007669"/>
    <property type="project" value="TreeGrafter"/>
</dbReference>
<accession>A0A2M7GAP8</accession>
<feature type="compositionally biased region" description="Low complexity" evidence="4">
    <location>
        <begin position="625"/>
        <end position="645"/>
    </location>
</feature>
<gene>
    <name evidence="7" type="ORF">COW36_02495</name>
</gene>
<dbReference type="PANTHER" id="PTHR30258:SF2">
    <property type="entry name" value="COMG OPERON PROTEIN 1"/>
    <property type="match status" value="1"/>
</dbReference>
<evidence type="ECO:0000256" key="4">
    <source>
        <dbReference type="SAM" id="MobiDB-lite"/>
    </source>
</evidence>
<dbReference type="GO" id="GO:0005524">
    <property type="term" value="F:ATP binding"/>
    <property type="evidence" value="ECO:0007669"/>
    <property type="project" value="UniProtKB-KW"/>
</dbReference>
<dbReference type="SUPFAM" id="SSF160246">
    <property type="entry name" value="EspE N-terminal domain-like"/>
    <property type="match status" value="1"/>
</dbReference>
<feature type="region of interest" description="Disordered" evidence="4">
    <location>
        <begin position="621"/>
        <end position="702"/>
    </location>
</feature>
<evidence type="ECO:0000259" key="6">
    <source>
        <dbReference type="Pfam" id="PF05157"/>
    </source>
</evidence>
<dbReference type="FunFam" id="3.40.50.300:FF:000398">
    <property type="entry name" value="Type IV pilus assembly ATPase PilB"/>
    <property type="match status" value="1"/>
</dbReference>
<dbReference type="Pfam" id="PF05157">
    <property type="entry name" value="MshEN"/>
    <property type="match status" value="1"/>
</dbReference>
<dbReference type="Proteomes" id="UP000231019">
    <property type="component" value="Unassembled WGS sequence"/>
</dbReference>
<dbReference type="FunFam" id="3.30.450.90:FF:000001">
    <property type="entry name" value="Type II secretion system ATPase GspE"/>
    <property type="match status" value="1"/>
</dbReference>
<dbReference type="Gene3D" id="3.30.450.90">
    <property type="match status" value="1"/>
</dbReference>
<comment type="similarity">
    <text evidence="1">Belongs to the GSP E family.</text>
</comment>
<evidence type="ECO:0000256" key="2">
    <source>
        <dbReference type="ARBA" id="ARBA00022741"/>
    </source>
</evidence>